<proteinExistence type="predicted"/>
<dbReference type="AlphaFoldDB" id="A0A9D4QG84"/>
<protein>
    <submittedName>
        <fullName evidence="1">Uncharacterized protein</fullName>
    </submittedName>
</protein>
<sequence length="173" mass="19621">MEGCYTAELLYQMYSDPLNKLYLLHLRPILREVQHANKAYERNDANPAKLLEGLVLLIKTICSKVVIPTAKIDPLCQPIDGHLDPKPYLGYEFEKLANTLPAGPEVDFVRQRCVAFTVKLSSELRQRLPLNFKILQVIARLSVGACLRVLKEPITELAEHFGLQPNRIDLVDT</sequence>
<evidence type="ECO:0000313" key="1">
    <source>
        <dbReference type="EMBL" id="KAH7976983.1"/>
    </source>
</evidence>
<accession>A0A9D4QG84</accession>
<name>A0A9D4QG84_RHISA</name>
<evidence type="ECO:0000313" key="2">
    <source>
        <dbReference type="Proteomes" id="UP000821837"/>
    </source>
</evidence>
<comment type="caution">
    <text evidence="1">The sequence shown here is derived from an EMBL/GenBank/DDBJ whole genome shotgun (WGS) entry which is preliminary data.</text>
</comment>
<gene>
    <name evidence="1" type="ORF">HPB52_022793</name>
</gene>
<reference evidence="1" key="2">
    <citation type="submission" date="2021-09" db="EMBL/GenBank/DDBJ databases">
        <authorList>
            <person name="Jia N."/>
            <person name="Wang J."/>
            <person name="Shi W."/>
            <person name="Du L."/>
            <person name="Sun Y."/>
            <person name="Zhan W."/>
            <person name="Jiang J."/>
            <person name="Wang Q."/>
            <person name="Zhang B."/>
            <person name="Ji P."/>
            <person name="Sakyi L.B."/>
            <person name="Cui X."/>
            <person name="Yuan T."/>
            <person name="Jiang B."/>
            <person name="Yang W."/>
            <person name="Lam T.T.-Y."/>
            <person name="Chang Q."/>
            <person name="Ding S."/>
            <person name="Wang X."/>
            <person name="Zhu J."/>
            <person name="Ruan X."/>
            <person name="Zhao L."/>
            <person name="Wei J."/>
            <person name="Que T."/>
            <person name="Du C."/>
            <person name="Cheng J."/>
            <person name="Dai P."/>
            <person name="Han X."/>
            <person name="Huang E."/>
            <person name="Gao Y."/>
            <person name="Liu J."/>
            <person name="Shao H."/>
            <person name="Ye R."/>
            <person name="Li L."/>
            <person name="Wei W."/>
            <person name="Wang X."/>
            <person name="Wang C."/>
            <person name="Huo Q."/>
            <person name="Li W."/>
            <person name="Guo W."/>
            <person name="Chen H."/>
            <person name="Chen S."/>
            <person name="Zhou L."/>
            <person name="Zhou L."/>
            <person name="Ni X."/>
            <person name="Tian J."/>
            <person name="Zhou Y."/>
            <person name="Sheng Y."/>
            <person name="Liu T."/>
            <person name="Pan Y."/>
            <person name="Xia L."/>
            <person name="Li J."/>
            <person name="Zhao F."/>
            <person name="Cao W."/>
        </authorList>
    </citation>
    <scope>NUCLEOTIDE SEQUENCE</scope>
    <source>
        <strain evidence="1">Rsan-2018</strain>
        <tissue evidence="1">Larvae</tissue>
    </source>
</reference>
<keyword evidence="2" id="KW-1185">Reference proteome</keyword>
<reference evidence="1" key="1">
    <citation type="journal article" date="2020" name="Cell">
        <title>Large-Scale Comparative Analyses of Tick Genomes Elucidate Their Genetic Diversity and Vector Capacities.</title>
        <authorList>
            <consortium name="Tick Genome and Microbiome Consortium (TIGMIC)"/>
            <person name="Jia N."/>
            <person name="Wang J."/>
            <person name="Shi W."/>
            <person name="Du L."/>
            <person name="Sun Y."/>
            <person name="Zhan W."/>
            <person name="Jiang J.F."/>
            <person name="Wang Q."/>
            <person name="Zhang B."/>
            <person name="Ji P."/>
            <person name="Bell-Sakyi L."/>
            <person name="Cui X.M."/>
            <person name="Yuan T.T."/>
            <person name="Jiang B.G."/>
            <person name="Yang W.F."/>
            <person name="Lam T.T."/>
            <person name="Chang Q.C."/>
            <person name="Ding S.J."/>
            <person name="Wang X.J."/>
            <person name="Zhu J.G."/>
            <person name="Ruan X.D."/>
            <person name="Zhao L."/>
            <person name="Wei J.T."/>
            <person name="Ye R.Z."/>
            <person name="Que T.C."/>
            <person name="Du C.H."/>
            <person name="Zhou Y.H."/>
            <person name="Cheng J.X."/>
            <person name="Dai P.F."/>
            <person name="Guo W.B."/>
            <person name="Han X.H."/>
            <person name="Huang E.J."/>
            <person name="Li L.F."/>
            <person name="Wei W."/>
            <person name="Gao Y.C."/>
            <person name="Liu J.Z."/>
            <person name="Shao H.Z."/>
            <person name="Wang X."/>
            <person name="Wang C.C."/>
            <person name="Yang T.C."/>
            <person name="Huo Q.B."/>
            <person name="Li W."/>
            <person name="Chen H.Y."/>
            <person name="Chen S.E."/>
            <person name="Zhou L.G."/>
            <person name="Ni X.B."/>
            <person name="Tian J.H."/>
            <person name="Sheng Y."/>
            <person name="Liu T."/>
            <person name="Pan Y.S."/>
            <person name="Xia L.Y."/>
            <person name="Li J."/>
            <person name="Zhao F."/>
            <person name="Cao W.C."/>
        </authorList>
    </citation>
    <scope>NUCLEOTIDE SEQUENCE</scope>
    <source>
        <strain evidence="1">Rsan-2018</strain>
    </source>
</reference>
<dbReference type="EMBL" id="JABSTV010001246">
    <property type="protein sequence ID" value="KAH7976983.1"/>
    <property type="molecule type" value="Genomic_DNA"/>
</dbReference>
<organism evidence="1 2">
    <name type="scientific">Rhipicephalus sanguineus</name>
    <name type="common">Brown dog tick</name>
    <name type="synonym">Ixodes sanguineus</name>
    <dbReference type="NCBI Taxonomy" id="34632"/>
    <lineage>
        <taxon>Eukaryota</taxon>
        <taxon>Metazoa</taxon>
        <taxon>Ecdysozoa</taxon>
        <taxon>Arthropoda</taxon>
        <taxon>Chelicerata</taxon>
        <taxon>Arachnida</taxon>
        <taxon>Acari</taxon>
        <taxon>Parasitiformes</taxon>
        <taxon>Ixodida</taxon>
        <taxon>Ixodoidea</taxon>
        <taxon>Ixodidae</taxon>
        <taxon>Rhipicephalinae</taxon>
        <taxon>Rhipicephalus</taxon>
        <taxon>Rhipicephalus</taxon>
    </lineage>
</organism>
<dbReference type="Proteomes" id="UP000821837">
    <property type="component" value="Chromosome 10"/>
</dbReference>